<dbReference type="PROSITE" id="PS00889">
    <property type="entry name" value="CNMP_BINDING_2"/>
    <property type="match status" value="2"/>
</dbReference>
<dbReference type="InterPro" id="IPR011009">
    <property type="entry name" value="Kinase-like_dom_sf"/>
</dbReference>
<evidence type="ECO:0000256" key="8">
    <source>
        <dbReference type="ARBA" id="ARBA00022840"/>
    </source>
</evidence>
<evidence type="ECO:0000256" key="3">
    <source>
        <dbReference type="ARBA" id="ARBA00022527"/>
    </source>
</evidence>
<evidence type="ECO:0000256" key="6">
    <source>
        <dbReference type="ARBA" id="ARBA00022741"/>
    </source>
</evidence>
<dbReference type="GO" id="GO:0005524">
    <property type="term" value="F:ATP binding"/>
    <property type="evidence" value="ECO:0007669"/>
    <property type="project" value="UniProtKB-KW"/>
</dbReference>
<dbReference type="PANTHER" id="PTHR24353">
    <property type="entry name" value="CYCLIC NUCLEOTIDE-DEPENDENT PROTEIN KINASE"/>
    <property type="match status" value="1"/>
</dbReference>
<accession>A0AA36IM80</accession>
<evidence type="ECO:0000256" key="2">
    <source>
        <dbReference type="ARBA" id="ARBA00012428"/>
    </source>
</evidence>
<keyword evidence="3" id="KW-0723">Serine/threonine-protein kinase</keyword>
<protein>
    <recommendedName>
        <fullName evidence="2">cGMP-dependent protein kinase</fullName>
        <ecNumber evidence="2">2.7.11.12</ecNumber>
    </recommendedName>
</protein>
<keyword evidence="7" id="KW-0418">Kinase</keyword>
<dbReference type="Pfam" id="PF04305">
    <property type="entry name" value="DUF455"/>
    <property type="match status" value="1"/>
</dbReference>
<dbReference type="PROSITE" id="PS51285">
    <property type="entry name" value="AGC_KINASE_CTER"/>
    <property type="match status" value="1"/>
</dbReference>
<organism evidence="16 17">
    <name type="scientific">Effrenium voratum</name>
    <dbReference type="NCBI Taxonomy" id="2562239"/>
    <lineage>
        <taxon>Eukaryota</taxon>
        <taxon>Sar</taxon>
        <taxon>Alveolata</taxon>
        <taxon>Dinophyceae</taxon>
        <taxon>Suessiales</taxon>
        <taxon>Symbiodiniaceae</taxon>
        <taxon>Effrenium</taxon>
    </lineage>
</organism>
<dbReference type="Gene3D" id="2.60.120.10">
    <property type="entry name" value="Jelly Rolls"/>
    <property type="match status" value="3"/>
</dbReference>
<feature type="domain" description="Protein kinase" evidence="13">
    <location>
        <begin position="1333"/>
        <end position="1590"/>
    </location>
</feature>
<dbReference type="Gene3D" id="3.30.200.20">
    <property type="entry name" value="Phosphorylase Kinase, domain 1"/>
    <property type="match status" value="1"/>
</dbReference>
<keyword evidence="17" id="KW-1185">Reference proteome</keyword>
<evidence type="ECO:0000313" key="16">
    <source>
        <dbReference type="EMBL" id="CAJ1389288.1"/>
    </source>
</evidence>
<dbReference type="PROSITE" id="PS50042">
    <property type="entry name" value="CNMP_BINDING_3"/>
    <property type="match status" value="3"/>
</dbReference>
<dbReference type="PRINTS" id="PR00103">
    <property type="entry name" value="CAMPKINASE"/>
</dbReference>
<comment type="caution">
    <text evidence="16">The sequence shown here is derived from an EMBL/GenBank/DDBJ whole genome shotgun (WGS) entry which is preliminary data.</text>
</comment>
<proteinExistence type="inferred from homology"/>
<dbReference type="SMART" id="SM00100">
    <property type="entry name" value="cNMP"/>
    <property type="match status" value="3"/>
</dbReference>
<dbReference type="InterPro" id="IPR018488">
    <property type="entry name" value="cNMP-bd_CS"/>
</dbReference>
<feature type="domain" description="Cyclic nucleotide-binding" evidence="14">
    <location>
        <begin position="1193"/>
        <end position="1306"/>
    </location>
</feature>
<dbReference type="PROSITE" id="PS00888">
    <property type="entry name" value="CNMP_BINDING_1"/>
    <property type="match status" value="1"/>
</dbReference>
<dbReference type="CDD" id="cd00038">
    <property type="entry name" value="CAP_ED"/>
    <property type="match status" value="3"/>
</dbReference>
<dbReference type="GO" id="GO:0004692">
    <property type="term" value="F:cGMP-dependent protein kinase activity"/>
    <property type="evidence" value="ECO:0007669"/>
    <property type="project" value="UniProtKB-EC"/>
</dbReference>
<keyword evidence="9" id="KW-0142">cGMP-binding</keyword>
<feature type="region of interest" description="Disordered" evidence="12">
    <location>
        <begin position="1622"/>
        <end position="1649"/>
    </location>
</feature>
<feature type="domain" description="AGC-kinase C-terminal" evidence="15">
    <location>
        <begin position="1591"/>
        <end position="1649"/>
    </location>
</feature>
<dbReference type="SMART" id="SM00220">
    <property type="entry name" value="S_TKc"/>
    <property type="match status" value="1"/>
</dbReference>
<evidence type="ECO:0000256" key="12">
    <source>
        <dbReference type="SAM" id="MobiDB-lite"/>
    </source>
</evidence>
<dbReference type="InterPro" id="IPR007402">
    <property type="entry name" value="DUF455"/>
</dbReference>
<dbReference type="Pfam" id="PF00027">
    <property type="entry name" value="cNMP_binding"/>
    <property type="match status" value="3"/>
</dbReference>
<comment type="similarity">
    <text evidence="1">Belongs to the protein kinase superfamily. AGC Ser/Thr protein kinase family. cGMP subfamily.</text>
</comment>
<evidence type="ECO:0000313" key="17">
    <source>
        <dbReference type="Proteomes" id="UP001178507"/>
    </source>
</evidence>
<feature type="region of interest" description="Disordered" evidence="12">
    <location>
        <begin position="484"/>
        <end position="538"/>
    </location>
</feature>
<evidence type="ECO:0000256" key="5">
    <source>
        <dbReference type="ARBA" id="ARBA00022679"/>
    </source>
</evidence>
<sequence length="1649" mass="180954">MRLHSNMASSAPLRLATPWAPRSSFGPVRATAALKPALSGAGRRQRRLADLWPAPAHRKICGGPDLRLRVAQGPKATEPRHGGFGLPCGSAGWQGGHGGGGALWKRWRPPRGGGGSESRAAGAGLCAGGTAGGRGPCHRRCRAWRKDFGQELAATRMLRPLSEDAVVCTTEEEVFDAIAGFNQGGWPAAFVKAEHGWAGQSNRRARDGEAHTATHFGRWVRKRLGEGPVLVEPEYDRVLDFSLQLDVSEAKDVSVFSRHVFRTDGRGNFLGAELGSWEDAWASLLGEEAVPVGDLVTWSVASTVGRALAAAGYVGPAGVDGFLFRAEGRLHLHPVCDVNPRQTITRLAHLVARRAPKDLEVQSLRLLNRRRAEDLAARLGEEGVLPEELAAEYDLPCAPGLRAVPLTPLGHAGASRGLAALLLAREARPPKPAKHQVLPSYEDVDLEFLGDPKQRNEVSHAAPHSGRDDGHGRHILPLHLHAVQQQLQQQQQPRPVPDHRDGRLHGRAVGDGGRGEHPHAGDGAASGVPAFDRGQGHLWPAQHPQQVARPLDASKRRTSTGVRSVTFAEAVLRGGSLEAKLAPPVSGAEEVPAEPEDIAWPNRDEEIAICQGLKRGGDQLPKMSQLLASQEARVQALQKFANHELQAIEMFAWALARFPEAPRSLRRGLLRTLREEQQHCQLYLDRAAANGADPRQPLGCAPVSGYLWQGLEAVRAAEHPLCAFLCGVGLTFEAANLDHTLRYRDIFRQAGDEASAKVLQRVHDEEVQHVRLARLWVKRLAKDLGAKGTELEDLALYQRFCGPPAFGLCKARGKGFPALAARRKAGLSEELIAAVKSARSERRVAEKWALATREFGIMGCGASAEETQKKKPSPEDRVKDKKAAKDENRAYQAQLQFLEHVPLMKRLPKDQHPLVASVCEGAEFKRGDTVIRQGENGQEFYVIRQGEASVYVADDKTGEMKKVAGLKAGDYFGEKALLRDEPRTATIKAESTTLSALKITRKAFQDLGLHEKLQFANRRAVGGGGGQQQKAKTPTAKSQEDIALITEALRGNENLATMTTLDEGRVKAFVDVMWKEEVKEGQRIIQEGDLNADYFYVVESGRFEIFVQETEEGGTSAEHALTRSDNKVLNVVSQGGSFGELALLYFVPRAATVQAITDGVLWVIDRSNFKDILMKVSDNKLKEYIKYLNEVSILDTLLETEKKALAKALVEMHFTQGEMVVQQDEPGNTFYIMYEGNVDIMKDGATVANLEASTSRGTAQFFGEKALLENEKRGATVLVKSKTAKCLVLDRESFDILLGPLSDIIKGQRNKKDMVPGQSEGDICRGKIKRHDLQRIGLLGCGGFGTVELWEHKGSGDTYALKGLSKGYIIKTGMQDSVMNEKNILMMTNSSFITKLWETYNGTQTLYFLLESCLGGELYATYNRKGFHGIEKHARYYSAGVTFAFEHLHARRIIYRDLKPENLLLTETGHIKLTDMGLAKFVIGKTFTSCGTPDYFAPELIASTGHTNAVDWWTLGVLIFELMCGHPPFESAYPMQIYAKVTKGIAKVPFPAQCNAACKSLIEGLLQQDPSQRLPMRPGGIKNLMNHKWFAELDWEAMRSLSLPVPYKPVVKNRRDLANFSARKEDAPRQGWGPDGTETLVKEVTTVPG</sequence>
<dbReference type="InterPro" id="IPR009078">
    <property type="entry name" value="Ferritin-like_SF"/>
</dbReference>
<comment type="catalytic activity">
    <reaction evidence="10">
        <text>L-threonyl-[protein] + ATP = O-phospho-L-threonyl-[protein] + ADP + H(+)</text>
        <dbReference type="Rhea" id="RHEA:46608"/>
        <dbReference type="Rhea" id="RHEA-COMP:11060"/>
        <dbReference type="Rhea" id="RHEA-COMP:11605"/>
        <dbReference type="ChEBI" id="CHEBI:15378"/>
        <dbReference type="ChEBI" id="CHEBI:30013"/>
        <dbReference type="ChEBI" id="CHEBI:30616"/>
        <dbReference type="ChEBI" id="CHEBI:61977"/>
        <dbReference type="ChEBI" id="CHEBI:456216"/>
        <dbReference type="EC" id="2.7.11.12"/>
    </reaction>
</comment>
<dbReference type="InterPro" id="IPR008271">
    <property type="entry name" value="Ser/Thr_kinase_AS"/>
</dbReference>
<dbReference type="EMBL" id="CAUJNA010001846">
    <property type="protein sequence ID" value="CAJ1389288.1"/>
    <property type="molecule type" value="Genomic_DNA"/>
</dbReference>
<feature type="region of interest" description="Disordered" evidence="12">
    <location>
        <begin position="863"/>
        <end position="885"/>
    </location>
</feature>
<gene>
    <name evidence="16" type="ORF">EVOR1521_LOCUS14937</name>
</gene>
<feature type="domain" description="Cyclic nucleotide-binding" evidence="14">
    <location>
        <begin position="903"/>
        <end position="1007"/>
    </location>
</feature>
<dbReference type="InterPro" id="IPR000719">
    <property type="entry name" value="Prot_kinase_dom"/>
</dbReference>
<keyword evidence="4" id="KW-0140">cGMP</keyword>
<evidence type="ECO:0000259" key="14">
    <source>
        <dbReference type="PROSITE" id="PS50042"/>
    </source>
</evidence>
<dbReference type="Pfam" id="PF00069">
    <property type="entry name" value="Pkinase"/>
    <property type="match status" value="1"/>
</dbReference>
<evidence type="ECO:0000256" key="11">
    <source>
        <dbReference type="ARBA" id="ARBA00047462"/>
    </source>
</evidence>
<name>A0AA36IM80_9DINO</name>
<reference evidence="16" key="1">
    <citation type="submission" date="2023-08" db="EMBL/GenBank/DDBJ databases">
        <authorList>
            <person name="Chen Y."/>
            <person name="Shah S."/>
            <person name="Dougan E. K."/>
            <person name="Thang M."/>
            <person name="Chan C."/>
        </authorList>
    </citation>
    <scope>NUCLEOTIDE SEQUENCE</scope>
</reference>
<evidence type="ECO:0000259" key="15">
    <source>
        <dbReference type="PROSITE" id="PS51285"/>
    </source>
</evidence>
<comment type="catalytic activity">
    <reaction evidence="11">
        <text>L-seryl-[protein] + ATP = O-phospho-L-seryl-[protein] + ADP + H(+)</text>
        <dbReference type="Rhea" id="RHEA:17989"/>
        <dbReference type="Rhea" id="RHEA-COMP:9863"/>
        <dbReference type="Rhea" id="RHEA-COMP:11604"/>
        <dbReference type="ChEBI" id="CHEBI:15378"/>
        <dbReference type="ChEBI" id="CHEBI:29999"/>
        <dbReference type="ChEBI" id="CHEBI:30616"/>
        <dbReference type="ChEBI" id="CHEBI:83421"/>
        <dbReference type="ChEBI" id="CHEBI:456216"/>
        <dbReference type="EC" id="2.7.11.12"/>
    </reaction>
</comment>
<keyword evidence="8" id="KW-0067">ATP-binding</keyword>
<dbReference type="InterPro" id="IPR000961">
    <property type="entry name" value="AGC-kinase_C"/>
</dbReference>
<dbReference type="Proteomes" id="UP001178507">
    <property type="component" value="Unassembled WGS sequence"/>
</dbReference>
<dbReference type="GO" id="GO:0030553">
    <property type="term" value="F:cGMP binding"/>
    <property type="evidence" value="ECO:0007669"/>
    <property type="project" value="UniProtKB-KW"/>
</dbReference>
<dbReference type="SUPFAM" id="SSF56112">
    <property type="entry name" value="Protein kinase-like (PK-like)"/>
    <property type="match status" value="1"/>
</dbReference>
<feature type="compositionally biased region" description="Basic and acidic residues" evidence="12">
    <location>
        <begin position="866"/>
        <end position="885"/>
    </location>
</feature>
<dbReference type="EC" id="2.7.11.12" evidence="2"/>
<dbReference type="InterPro" id="IPR000595">
    <property type="entry name" value="cNMP-bd_dom"/>
</dbReference>
<dbReference type="PANTHER" id="PTHR24353:SF147">
    <property type="entry name" value="CGMP-DEPENDENT SERINE_THREONIN PROTEIN KINASE-RELATED"/>
    <property type="match status" value="1"/>
</dbReference>
<evidence type="ECO:0000256" key="9">
    <source>
        <dbReference type="ARBA" id="ARBA00022992"/>
    </source>
</evidence>
<dbReference type="InterPro" id="IPR018490">
    <property type="entry name" value="cNMP-bd_dom_sf"/>
</dbReference>
<evidence type="ECO:0000256" key="10">
    <source>
        <dbReference type="ARBA" id="ARBA00047298"/>
    </source>
</evidence>
<dbReference type="InterPro" id="IPR014710">
    <property type="entry name" value="RmlC-like_jellyroll"/>
</dbReference>
<dbReference type="PROSITE" id="PS00108">
    <property type="entry name" value="PROTEIN_KINASE_ST"/>
    <property type="match status" value="1"/>
</dbReference>
<evidence type="ECO:0000259" key="13">
    <source>
        <dbReference type="PROSITE" id="PS50011"/>
    </source>
</evidence>
<dbReference type="CDD" id="cd00657">
    <property type="entry name" value="Ferritin_like"/>
    <property type="match status" value="1"/>
</dbReference>
<feature type="domain" description="Cyclic nucleotide-binding" evidence="14">
    <location>
        <begin position="1057"/>
        <end position="1190"/>
    </location>
</feature>
<keyword evidence="6" id="KW-0547">Nucleotide-binding</keyword>
<dbReference type="SUPFAM" id="SSF56059">
    <property type="entry name" value="Glutathione synthetase ATP-binding domain-like"/>
    <property type="match status" value="1"/>
</dbReference>
<dbReference type="PROSITE" id="PS50011">
    <property type="entry name" value="PROTEIN_KINASE_DOM"/>
    <property type="match status" value="1"/>
</dbReference>
<evidence type="ECO:0000256" key="1">
    <source>
        <dbReference type="ARBA" id="ARBA00006352"/>
    </source>
</evidence>
<dbReference type="SUPFAM" id="SSF51206">
    <property type="entry name" value="cAMP-binding domain-like"/>
    <property type="match status" value="3"/>
</dbReference>
<dbReference type="SUPFAM" id="SSF47240">
    <property type="entry name" value="Ferritin-like"/>
    <property type="match status" value="1"/>
</dbReference>
<evidence type="ECO:0000256" key="7">
    <source>
        <dbReference type="ARBA" id="ARBA00022777"/>
    </source>
</evidence>
<evidence type="ECO:0000256" key="4">
    <source>
        <dbReference type="ARBA" id="ARBA00022535"/>
    </source>
</evidence>
<keyword evidence="5" id="KW-0808">Transferase</keyword>
<dbReference type="Gene3D" id="1.10.510.10">
    <property type="entry name" value="Transferase(Phosphotransferase) domain 1"/>
    <property type="match status" value="1"/>
</dbReference>